<organism evidence="1 2">
    <name type="scientific">Brassica rapa subsp. trilocularis</name>
    <dbReference type="NCBI Taxonomy" id="1813537"/>
    <lineage>
        <taxon>Eukaryota</taxon>
        <taxon>Viridiplantae</taxon>
        <taxon>Streptophyta</taxon>
        <taxon>Embryophyta</taxon>
        <taxon>Tracheophyta</taxon>
        <taxon>Spermatophyta</taxon>
        <taxon>Magnoliopsida</taxon>
        <taxon>eudicotyledons</taxon>
        <taxon>Gunneridae</taxon>
        <taxon>Pentapetalae</taxon>
        <taxon>rosids</taxon>
        <taxon>malvids</taxon>
        <taxon>Brassicales</taxon>
        <taxon>Brassicaceae</taxon>
        <taxon>Brassiceae</taxon>
        <taxon>Brassica</taxon>
    </lineage>
</organism>
<reference evidence="1 2" key="1">
    <citation type="submission" date="2021-03" db="EMBL/GenBank/DDBJ databases">
        <authorList>
            <person name="King G.J."/>
            <person name="Bancroft I."/>
            <person name="Baten A."/>
            <person name="Bloomfield J."/>
            <person name="Borpatragohain P."/>
            <person name="He Z."/>
            <person name="Irish N."/>
            <person name="Irwin J."/>
            <person name="Liu K."/>
            <person name="Mauleon R.P."/>
            <person name="Moore J."/>
            <person name="Morris R."/>
            <person name="Ostergaard L."/>
            <person name="Wang B."/>
            <person name="Wells R."/>
        </authorList>
    </citation>
    <scope>NUCLEOTIDE SEQUENCE [LARGE SCALE GENOMIC DNA]</scope>
    <source>
        <strain evidence="1">R-o-18</strain>
        <tissue evidence="1">Leaf</tissue>
    </source>
</reference>
<comment type="caution">
    <text evidence="1">The sequence shown here is derived from an EMBL/GenBank/DDBJ whole genome shotgun (WGS) entry which is preliminary data.</text>
</comment>
<evidence type="ECO:0000313" key="2">
    <source>
        <dbReference type="Proteomes" id="UP000823674"/>
    </source>
</evidence>
<dbReference type="InterPro" id="IPR012334">
    <property type="entry name" value="Pectin_lyas_fold"/>
</dbReference>
<gene>
    <name evidence="1" type="primary">A05p010740.1_BraROA</name>
    <name evidence="1" type="ORF">IGI04_018047</name>
</gene>
<keyword evidence="2" id="KW-1185">Reference proteome</keyword>
<evidence type="ECO:0000313" key="1">
    <source>
        <dbReference type="EMBL" id="KAG5396233.1"/>
    </source>
</evidence>
<sequence length="112" mass="12236">MRINSHQIINKKTLVPKLIVVAPNILSYTFFDPLKNVALGPEHGVQGAQAVAQVQETLFMVKENTSEISGIITAQGKDSESQPSGFSFVNCNISGTEKIWKVFDTSSHVGYL</sequence>
<accession>A0ABQ7MBT0</accession>
<evidence type="ECO:0008006" key="3">
    <source>
        <dbReference type="Google" id="ProtNLM"/>
    </source>
</evidence>
<dbReference type="Proteomes" id="UP000823674">
    <property type="component" value="Chromosome A05"/>
</dbReference>
<proteinExistence type="predicted"/>
<dbReference type="EMBL" id="JADBGQ010000005">
    <property type="protein sequence ID" value="KAG5396233.1"/>
    <property type="molecule type" value="Genomic_DNA"/>
</dbReference>
<dbReference type="Gene3D" id="2.160.20.10">
    <property type="entry name" value="Single-stranded right-handed beta-helix, Pectin lyase-like"/>
    <property type="match status" value="1"/>
</dbReference>
<dbReference type="SUPFAM" id="SSF51126">
    <property type="entry name" value="Pectin lyase-like"/>
    <property type="match status" value="1"/>
</dbReference>
<name>A0ABQ7MBT0_BRACM</name>
<dbReference type="InterPro" id="IPR011050">
    <property type="entry name" value="Pectin_lyase_fold/virulence"/>
</dbReference>
<protein>
    <recommendedName>
        <fullName evidence="3">Pectinesterase</fullName>
    </recommendedName>
</protein>